<evidence type="ECO:0000256" key="3">
    <source>
        <dbReference type="ARBA" id="ARBA00023002"/>
    </source>
</evidence>
<dbReference type="PRINTS" id="PR00080">
    <property type="entry name" value="SDRFAMILY"/>
</dbReference>
<dbReference type="PANTHER" id="PTHR43490">
    <property type="entry name" value="(+)-NEOMENTHOL DEHYDROGENASE"/>
    <property type="match status" value="1"/>
</dbReference>
<keyword evidence="7" id="KW-1185">Reference proteome</keyword>
<keyword evidence="2" id="KW-0521">NADP</keyword>
<comment type="caution">
    <text evidence="6">The sequence shown here is derived from an EMBL/GenBank/DDBJ whole genome shotgun (WGS) entry which is preliminary data.</text>
</comment>
<organism evidence="6 7">
    <name type="scientific">Stylosanthes scabra</name>
    <dbReference type="NCBI Taxonomy" id="79078"/>
    <lineage>
        <taxon>Eukaryota</taxon>
        <taxon>Viridiplantae</taxon>
        <taxon>Streptophyta</taxon>
        <taxon>Embryophyta</taxon>
        <taxon>Tracheophyta</taxon>
        <taxon>Spermatophyta</taxon>
        <taxon>Magnoliopsida</taxon>
        <taxon>eudicotyledons</taxon>
        <taxon>Gunneridae</taxon>
        <taxon>Pentapetalae</taxon>
        <taxon>rosids</taxon>
        <taxon>fabids</taxon>
        <taxon>Fabales</taxon>
        <taxon>Fabaceae</taxon>
        <taxon>Papilionoideae</taxon>
        <taxon>50 kb inversion clade</taxon>
        <taxon>dalbergioids sensu lato</taxon>
        <taxon>Dalbergieae</taxon>
        <taxon>Pterocarpus clade</taxon>
        <taxon>Stylosanthes</taxon>
    </lineage>
</organism>
<evidence type="ECO:0000313" key="6">
    <source>
        <dbReference type="EMBL" id="MED6164879.1"/>
    </source>
</evidence>
<accession>A0ABU6UVK0</accession>
<feature type="non-terminal residue" evidence="6">
    <location>
        <position position="1"/>
    </location>
</feature>
<evidence type="ECO:0000313" key="7">
    <source>
        <dbReference type="Proteomes" id="UP001341840"/>
    </source>
</evidence>
<dbReference type="Pfam" id="PF00106">
    <property type="entry name" value="adh_short"/>
    <property type="match status" value="1"/>
</dbReference>
<evidence type="ECO:0008006" key="8">
    <source>
        <dbReference type="Google" id="ProtNLM"/>
    </source>
</evidence>
<reference evidence="6 7" key="1">
    <citation type="journal article" date="2023" name="Plants (Basel)">
        <title>Bridging the Gap: Combining Genomics and Transcriptomics Approaches to Understand Stylosanthes scabra, an Orphan Legume from the Brazilian Caatinga.</title>
        <authorList>
            <person name="Ferreira-Neto J.R.C."/>
            <person name="da Silva M.D."/>
            <person name="Binneck E."/>
            <person name="de Melo N.F."/>
            <person name="da Silva R.H."/>
            <person name="de Melo A.L.T.M."/>
            <person name="Pandolfi V."/>
            <person name="Bustamante F.O."/>
            <person name="Brasileiro-Vidal A.C."/>
            <person name="Benko-Iseppon A.M."/>
        </authorList>
    </citation>
    <scope>NUCLEOTIDE SEQUENCE [LARGE SCALE GENOMIC DNA]</scope>
    <source>
        <tissue evidence="6">Leaves</tissue>
    </source>
</reference>
<dbReference type="Gene3D" id="3.40.50.720">
    <property type="entry name" value="NAD(P)-binding Rossmann-like Domain"/>
    <property type="match status" value="1"/>
</dbReference>
<evidence type="ECO:0000256" key="4">
    <source>
        <dbReference type="RuleBase" id="RU000363"/>
    </source>
</evidence>
<evidence type="ECO:0000256" key="5">
    <source>
        <dbReference type="SAM" id="Coils"/>
    </source>
</evidence>
<protein>
    <recommendedName>
        <fullName evidence="8">(+)-neomenthol dehydrogenase</fullName>
    </recommendedName>
</protein>
<proteinExistence type="inferred from homology"/>
<dbReference type="Proteomes" id="UP001341840">
    <property type="component" value="Unassembled WGS sequence"/>
</dbReference>
<gene>
    <name evidence="6" type="ORF">PIB30_094322</name>
</gene>
<keyword evidence="5" id="KW-0175">Coiled coil</keyword>
<name>A0ABU6UVK0_9FABA</name>
<comment type="similarity">
    <text evidence="1 4">Belongs to the short-chain dehydrogenases/reductases (SDR) family.</text>
</comment>
<dbReference type="InterPro" id="IPR036291">
    <property type="entry name" value="NAD(P)-bd_dom_sf"/>
</dbReference>
<dbReference type="EMBL" id="JASCZI010122904">
    <property type="protein sequence ID" value="MED6164879.1"/>
    <property type="molecule type" value="Genomic_DNA"/>
</dbReference>
<dbReference type="PRINTS" id="PR00081">
    <property type="entry name" value="GDHRDH"/>
</dbReference>
<dbReference type="InterPro" id="IPR002347">
    <property type="entry name" value="SDR_fam"/>
</dbReference>
<keyword evidence="3" id="KW-0560">Oxidoreductase</keyword>
<feature type="coiled-coil region" evidence="5">
    <location>
        <begin position="150"/>
        <end position="182"/>
    </location>
</feature>
<evidence type="ECO:0000256" key="2">
    <source>
        <dbReference type="ARBA" id="ARBA00022857"/>
    </source>
</evidence>
<dbReference type="PANTHER" id="PTHR43490:SF60">
    <property type="entry name" value="NAD(P)-BINDING ROSSMANN-FOLD SUPERFAMILY PROTEIN"/>
    <property type="match status" value="1"/>
</dbReference>
<sequence>ETVAVVTGGNKGIGFALVKQFAELGLTVVLTARDYHKGQAALQALHQSHALHANHIHFLLLDVSDPLSIKHFASSFQAKFGPTLDILVNNAGVSFNELDENTVEYAKTVMNTNFYGPKLLIQALLPLFRCSSSSSSISRVLNISSRLGSLNKLRNRKMREVLEREELEEEEIEEMVKRFLEDVKNGRWENEGWPLHWTDYSVSKLALNAYSRVLAKRQPGLSVNCFCPGFTQTSMTRGKGTHTADHAASLAATLALLPPCHLPTAKFFLLGKTNTTASITSKL</sequence>
<dbReference type="SUPFAM" id="SSF51735">
    <property type="entry name" value="NAD(P)-binding Rossmann-fold domains"/>
    <property type="match status" value="1"/>
</dbReference>
<evidence type="ECO:0000256" key="1">
    <source>
        <dbReference type="ARBA" id="ARBA00006484"/>
    </source>
</evidence>